<dbReference type="EMBL" id="JHEH01000012">
    <property type="protein sequence ID" value="KEP69644.1"/>
    <property type="molecule type" value="Genomic_DNA"/>
</dbReference>
<accession>A0A074TD65</accession>
<proteinExistence type="predicted"/>
<sequence length="214" mass="24545">MPIEEDFVQDQILRREWSVFPTVLRTAYAAVAELVKDTPMLQVESAEDNRGRLIAWAVDKQLVTAIENGSITCDYRWKPFAKPTGRYLEMRFAHSIATVSQTADPTIQPRNVVFRENARLNNQGSFDLPEFKAPEISGLPHILLIHGHKSLNFAHFGIPASDSKTKFNWRSTNLLDIPHLVEDDRPAPEHTDDILDEMNLLKEQIEKWRRDNGD</sequence>
<dbReference type="OrthoDB" id="7375978at2"/>
<dbReference type="STRING" id="1185766.SAMN05216224_102692"/>
<dbReference type="AlphaFoldDB" id="A0A074TD65"/>
<evidence type="ECO:0000313" key="2">
    <source>
        <dbReference type="Proteomes" id="UP000027725"/>
    </source>
</evidence>
<keyword evidence="2" id="KW-1185">Reference proteome</keyword>
<gene>
    <name evidence="1" type="ORF">DL1_03145</name>
</gene>
<evidence type="ECO:0000313" key="1">
    <source>
        <dbReference type="EMBL" id="KEP69644.1"/>
    </source>
</evidence>
<dbReference type="RefSeq" id="WP_038066103.1">
    <property type="nucleotide sequence ID" value="NZ_FOVB01000002.1"/>
</dbReference>
<dbReference type="eggNOG" id="ENOG5033J43">
    <property type="taxonomic scope" value="Bacteria"/>
</dbReference>
<protein>
    <submittedName>
        <fullName evidence="1">Uncharacterized protein</fullName>
    </submittedName>
</protein>
<reference evidence="1 2" key="1">
    <citation type="submission" date="2014-03" db="EMBL/GenBank/DDBJ databases">
        <title>The draft genome sequence of Thioclava dalianensis DLFJ1-1.</title>
        <authorList>
            <person name="Lai Q."/>
            <person name="Shao Z."/>
        </authorList>
    </citation>
    <scope>NUCLEOTIDE SEQUENCE [LARGE SCALE GENOMIC DNA]</scope>
    <source>
        <strain evidence="1 2">DLFJ1-1</strain>
    </source>
</reference>
<name>A0A074TD65_9RHOB</name>
<comment type="caution">
    <text evidence="1">The sequence shown here is derived from an EMBL/GenBank/DDBJ whole genome shotgun (WGS) entry which is preliminary data.</text>
</comment>
<organism evidence="1 2">
    <name type="scientific">Thioclava dalianensis</name>
    <dbReference type="NCBI Taxonomy" id="1185766"/>
    <lineage>
        <taxon>Bacteria</taxon>
        <taxon>Pseudomonadati</taxon>
        <taxon>Pseudomonadota</taxon>
        <taxon>Alphaproteobacteria</taxon>
        <taxon>Rhodobacterales</taxon>
        <taxon>Paracoccaceae</taxon>
        <taxon>Thioclava</taxon>
    </lineage>
</organism>
<dbReference type="Proteomes" id="UP000027725">
    <property type="component" value="Unassembled WGS sequence"/>
</dbReference>